<dbReference type="Pfam" id="PF01522">
    <property type="entry name" value="Polysacc_deac_1"/>
    <property type="match status" value="2"/>
</dbReference>
<dbReference type="Gene3D" id="3.20.20.370">
    <property type="entry name" value="Glycoside hydrolase/deacetylase"/>
    <property type="match status" value="1"/>
</dbReference>
<comment type="similarity">
    <text evidence="3">Belongs to the polysaccharide deacetylase family.</text>
</comment>
<dbReference type="PANTHER" id="PTHR34216:SF3">
    <property type="entry name" value="POLY-BETA-1,6-N-ACETYL-D-GLUCOSAMINE N-DEACETYLASE"/>
    <property type="match status" value="1"/>
</dbReference>
<comment type="function">
    <text evidence="1">Is involved in generating a small heat-stable compound (Nod), an acylated oligomer of N-acetylglucosamine, that stimulates mitosis in various plant protoplasts.</text>
</comment>
<dbReference type="Proteomes" id="UP000031338">
    <property type="component" value="Unassembled WGS sequence"/>
</dbReference>
<accession>A0A0B8ZXE4</accession>
<dbReference type="EMBL" id="JRVC01000034">
    <property type="protein sequence ID" value="KHS41792.1"/>
    <property type="molecule type" value="Genomic_DNA"/>
</dbReference>
<keyword evidence="5" id="KW-0732">Signal</keyword>
<comment type="subcellular location">
    <subcellularLocation>
        <location evidence="2">Secreted</location>
    </subcellularLocation>
</comment>
<dbReference type="PROSITE" id="PS51677">
    <property type="entry name" value="NODB"/>
    <property type="match status" value="1"/>
</dbReference>
<dbReference type="InterPro" id="IPR002509">
    <property type="entry name" value="NODB_dom"/>
</dbReference>
<dbReference type="InterPro" id="IPR051398">
    <property type="entry name" value="Polysacch_Deacetylase"/>
</dbReference>
<proteinExistence type="inferred from homology"/>
<evidence type="ECO:0000256" key="4">
    <source>
        <dbReference type="ARBA" id="ARBA00020071"/>
    </source>
</evidence>
<protein>
    <recommendedName>
        <fullName evidence="4">Chitooligosaccharide deacetylase</fullName>
    </recommendedName>
    <alternativeName>
        <fullName evidence="6">Nodulation protein B</fullName>
    </alternativeName>
</protein>
<evidence type="ECO:0000256" key="2">
    <source>
        <dbReference type="ARBA" id="ARBA00004613"/>
    </source>
</evidence>
<evidence type="ECO:0000313" key="8">
    <source>
        <dbReference type="EMBL" id="KHS41792.1"/>
    </source>
</evidence>
<dbReference type="CDD" id="cd10918">
    <property type="entry name" value="CE4_NodB_like_5s_6s"/>
    <property type="match status" value="1"/>
</dbReference>
<reference evidence="8 9" key="1">
    <citation type="submission" date="2014-10" db="EMBL/GenBank/DDBJ databases">
        <title>Draft genome sequence of Novosphingobium subterraneum DSM 12447.</title>
        <authorList>
            <person name="Gan H.M."/>
            <person name="Gan H.Y."/>
            <person name="Savka M.A."/>
        </authorList>
    </citation>
    <scope>NUCLEOTIDE SEQUENCE [LARGE SCALE GENOMIC DNA]</scope>
    <source>
        <strain evidence="8 9">DSM 12447</strain>
    </source>
</reference>
<evidence type="ECO:0000259" key="7">
    <source>
        <dbReference type="PROSITE" id="PS51677"/>
    </source>
</evidence>
<dbReference type="AlphaFoldDB" id="A0A0B8ZXE4"/>
<feature type="domain" description="NodB homology" evidence="7">
    <location>
        <begin position="37"/>
        <end position="297"/>
    </location>
</feature>
<dbReference type="STRING" id="48936.NJ75_04512"/>
<evidence type="ECO:0000256" key="3">
    <source>
        <dbReference type="ARBA" id="ARBA00010973"/>
    </source>
</evidence>
<organism evidence="8 9">
    <name type="scientific">Novosphingobium subterraneum</name>
    <dbReference type="NCBI Taxonomy" id="48936"/>
    <lineage>
        <taxon>Bacteria</taxon>
        <taxon>Pseudomonadati</taxon>
        <taxon>Pseudomonadota</taxon>
        <taxon>Alphaproteobacteria</taxon>
        <taxon>Sphingomonadales</taxon>
        <taxon>Sphingomonadaceae</taxon>
        <taxon>Novosphingobium</taxon>
    </lineage>
</organism>
<name>A0A0B8ZXE4_9SPHN</name>
<evidence type="ECO:0000256" key="1">
    <source>
        <dbReference type="ARBA" id="ARBA00003236"/>
    </source>
</evidence>
<evidence type="ECO:0000256" key="6">
    <source>
        <dbReference type="ARBA" id="ARBA00032976"/>
    </source>
</evidence>
<dbReference type="GO" id="GO:0016810">
    <property type="term" value="F:hydrolase activity, acting on carbon-nitrogen (but not peptide) bonds"/>
    <property type="evidence" value="ECO:0007669"/>
    <property type="project" value="InterPro"/>
</dbReference>
<dbReference type="GO" id="GO:0005975">
    <property type="term" value="P:carbohydrate metabolic process"/>
    <property type="evidence" value="ECO:0007669"/>
    <property type="project" value="InterPro"/>
</dbReference>
<dbReference type="SUPFAM" id="SSF88713">
    <property type="entry name" value="Glycoside hydrolase/deacetylase"/>
    <property type="match status" value="1"/>
</dbReference>
<sequence length="297" mass="33013">MAPQRFKRHLAFLQKAYHPLSVDELVARIVARTVPDNAVAITFDDGYRDNVVIAKPLLEQAGVPATFFLTTGAIGKGRPFWWDELWALLCAGPPKAEFIMDVAGQPLQVQWSDDQPATKMCTPWRAGVEPQTGRQRAYVLLWRNLKDLSPQSRDKALKTLHEHLGGSATPTWSDLDLPMSLEDAGSLPSTCISVGGHARTHHPLVEFDPARRWQEISGSRAEVAEQTGQLPTGFAYPHGNWNSETRTQVADAGYSWAVTTHRAAVMPKNCDPFALPRLAVGDWSAEQLRDEMEALRR</sequence>
<evidence type="ECO:0000256" key="5">
    <source>
        <dbReference type="ARBA" id="ARBA00022729"/>
    </source>
</evidence>
<evidence type="ECO:0000313" key="9">
    <source>
        <dbReference type="Proteomes" id="UP000031338"/>
    </source>
</evidence>
<dbReference type="PANTHER" id="PTHR34216">
    <property type="match status" value="1"/>
</dbReference>
<keyword evidence="9" id="KW-1185">Reference proteome</keyword>
<comment type="caution">
    <text evidence="8">The sequence shown here is derived from an EMBL/GenBank/DDBJ whole genome shotgun (WGS) entry which is preliminary data.</text>
</comment>
<dbReference type="InterPro" id="IPR011330">
    <property type="entry name" value="Glyco_hydro/deAcase_b/a-brl"/>
</dbReference>
<dbReference type="GO" id="GO:0005576">
    <property type="term" value="C:extracellular region"/>
    <property type="evidence" value="ECO:0007669"/>
    <property type="project" value="UniProtKB-SubCell"/>
</dbReference>
<dbReference type="PATRIC" id="fig|48936.3.peg.4544"/>
<gene>
    <name evidence="8" type="ORF">NJ75_04512</name>
</gene>